<evidence type="ECO:0000256" key="4">
    <source>
        <dbReference type="ARBA" id="ARBA00023163"/>
    </source>
</evidence>
<keyword evidence="3" id="KW-0805">Transcription regulation</keyword>
<feature type="region of interest" description="Disordered" evidence="6">
    <location>
        <begin position="182"/>
        <end position="298"/>
    </location>
</feature>
<organism evidence="7 8">
    <name type="scientific">Patella caerulea</name>
    <name type="common">Rayed Mediterranean limpet</name>
    <dbReference type="NCBI Taxonomy" id="87958"/>
    <lineage>
        <taxon>Eukaryota</taxon>
        <taxon>Metazoa</taxon>
        <taxon>Spiralia</taxon>
        <taxon>Lophotrochozoa</taxon>
        <taxon>Mollusca</taxon>
        <taxon>Gastropoda</taxon>
        <taxon>Patellogastropoda</taxon>
        <taxon>Patelloidea</taxon>
        <taxon>Patellidae</taxon>
        <taxon>Patella</taxon>
    </lineage>
</organism>
<evidence type="ECO:0008006" key="9">
    <source>
        <dbReference type="Google" id="ProtNLM"/>
    </source>
</evidence>
<keyword evidence="8" id="KW-1185">Reference proteome</keyword>
<dbReference type="Gene3D" id="1.10.287.100">
    <property type="match status" value="1"/>
</dbReference>
<comment type="subcellular location">
    <subcellularLocation>
        <location evidence="1">Nucleus</location>
    </subcellularLocation>
</comment>
<reference evidence="7 8" key="1">
    <citation type="submission" date="2024-01" db="EMBL/GenBank/DDBJ databases">
        <title>The genome of the rayed Mediterranean limpet Patella caerulea (Linnaeus, 1758).</title>
        <authorList>
            <person name="Anh-Thu Weber A."/>
            <person name="Halstead-Nussloch G."/>
        </authorList>
    </citation>
    <scope>NUCLEOTIDE SEQUENCE [LARGE SCALE GENOMIC DNA]</scope>
    <source>
        <strain evidence="7">AATW-2023a</strain>
        <tissue evidence="7">Whole specimen</tissue>
    </source>
</reference>
<evidence type="ECO:0000256" key="5">
    <source>
        <dbReference type="ARBA" id="ARBA00023242"/>
    </source>
</evidence>
<dbReference type="Proteomes" id="UP001347796">
    <property type="component" value="Unassembled WGS sequence"/>
</dbReference>
<comment type="similarity">
    <text evidence="2">Belongs to the TFIIA subunit 1 family.</text>
</comment>
<evidence type="ECO:0000256" key="3">
    <source>
        <dbReference type="ARBA" id="ARBA00023015"/>
    </source>
</evidence>
<feature type="region of interest" description="Disordered" evidence="6">
    <location>
        <begin position="319"/>
        <end position="393"/>
    </location>
</feature>
<dbReference type="PANTHER" id="PTHR12694">
    <property type="entry name" value="TRANSCRIPTION INITIATION FACTOR IIA SUBUNIT 1"/>
    <property type="match status" value="1"/>
</dbReference>
<evidence type="ECO:0000256" key="1">
    <source>
        <dbReference type="ARBA" id="ARBA00004123"/>
    </source>
</evidence>
<evidence type="ECO:0000313" key="7">
    <source>
        <dbReference type="EMBL" id="KAK6181648.1"/>
    </source>
</evidence>
<keyword evidence="5" id="KW-0539">Nucleus</keyword>
<dbReference type="InterPro" id="IPR004855">
    <property type="entry name" value="TFIIA_asu/bsu"/>
</dbReference>
<gene>
    <name evidence="7" type="ORF">SNE40_009464</name>
</gene>
<dbReference type="FunFam" id="2.30.18.10:FF:000002">
    <property type="entry name" value="Transcription initiation factor IIA subunit 1"/>
    <property type="match status" value="1"/>
</dbReference>
<dbReference type="GO" id="GO:0006367">
    <property type="term" value="P:transcription initiation at RNA polymerase II promoter"/>
    <property type="evidence" value="ECO:0007669"/>
    <property type="project" value="InterPro"/>
</dbReference>
<proteinExistence type="inferred from homology"/>
<dbReference type="SMART" id="SM01371">
    <property type="entry name" value="TFIIA"/>
    <property type="match status" value="1"/>
</dbReference>
<feature type="compositionally biased region" description="Acidic residues" evidence="6">
    <location>
        <begin position="346"/>
        <end position="393"/>
    </location>
</feature>
<dbReference type="SUPFAM" id="SSF50784">
    <property type="entry name" value="Transcription factor IIA (TFIIA), beta-barrel domain"/>
    <property type="match status" value="1"/>
</dbReference>
<evidence type="ECO:0000256" key="6">
    <source>
        <dbReference type="SAM" id="MobiDB-lite"/>
    </source>
</evidence>
<feature type="compositionally biased region" description="Polar residues" evidence="6">
    <location>
        <begin position="182"/>
        <end position="202"/>
    </location>
</feature>
<keyword evidence="4" id="KW-0804">Transcription</keyword>
<dbReference type="PANTHER" id="PTHR12694:SF8">
    <property type="entry name" value="TRANSCRIPTION INITIATION FACTOR IIA SUBUNIT 1"/>
    <property type="match status" value="1"/>
</dbReference>
<dbReference type="EMBL" id="JAZGQO010000007">
    <property type="protein sequence ID" value="KAK6181648.1"/>
    <property type="molecule type" value="Genomic_DNA"/>
</dbReference>
<protein>
    <recommendedName>
        <fullName evidence="9">Transcription initiation factor IIA subunit 1</fullName>
    </recommendedName>
</protein>
<evidence type="ECO:0000313" key="8">
    <source>
        <dbReference type="Proteomes" id="UP001347796"/>
    </source>
</evidence>
<feature type="compositionally biased region" description="Polar residues" evidence="6">
    <location>
        <begin position="319"/>
        <end position="335"/>
    </location>
</feature>
<dbReference type="InterPro" id="IPR009088">
    <property type="entry name" value="TFIIA_b-brl"/>
</dbReference>
<dbReference type="FunFam" id="1.10.287.100:FF:000001">
    <property type="entry name" value="Transcription initiation factor IIA subunit"/>
    <property type="match status" value="1"/>
</dbReference>
<comment type="caution">
    <text evidence="7">The sequence shown here is derived from an EMBL/GenBank/DDBJ whole genome shotgun (WGS) entry which is preliminary data.</text>
</comment>
<dbReference type="Pfam" id="PF03153">
    <property type="entry name" value="TFIIA"/>
    <property type="match status" value="1"/>
</dbReference>
<evidence type="ECO:0000256" key="2">
    <source>
        <dbReference type="ARBA" id="ARBA00010059"/>
    </source>
</evidence>
<dbReference type="SUPFAM" id="SSF47396">
    <property type="entry name" value="Transcription factor IIA (TFIIA), alpha-helical domain"/>
    <property type="match status" value="1"/>
</dbReference>
<name>A0AAN8PRU9_PATCE</name>
<dbReference type="CDD" id="cd07976">
    <property type="entry name" value="TFIIA_alpha_beta_like"/>
    <property type="match status" value="2"/>
</dbReference>
<sequence>MVVEDVINNVKEAFLDEGVDEQVLQELKQLWESKLTASKALEPAQNESELMLAGGTPQLVFQNQQQVLTQGQVQQTFSGLPVQINRSGPELSGAAATATMALPRGIFHQQMAALNAGSINGPAITLANGQLIAVPQLAQQQRGQAPGTTITIPHIPGQLPQGITMQQIRQATAIRTVNPNMVQPQQLHGMRTVSSNPTSQNERMAHPHQNPHVSQHHVSEHGQNPSMSQTQHQRPPPSHHQQHPPSSQHPQHPPPLVHQHAPPTHQYRPPHTQHQPLPHSMNHSYPHHQPHPSQQHVMPSLQHVPHAQHAHLQPNTSVSQQMYGMQPRPRNTNPVIQLDGTGDTSSSDDDDFDNDDDDDNENENENDEEAQGEEEEPLNSADDISEEDPNELFDTDNVVVCQYDKINRNKNKWKFHLKDGIMNLKGKDYVFQKASGEAEW</sequence>
<dbReference type="GO" id="GO:0005672">
    <property type="term" value="C:transcription factor TFIIA complex"/>
    <property type="evidence" value="ECO:0007669"/>
    <property type="project" value="InterPro"/>
</dbReference>
<dbReference type="Gene3D" id="2.30.18.10">
    <property type="entry name" value="Transcription factor IIA (TFIIA), beta-barrel domain"/>
    <property type="match status" value="1"/>
</dbReference>
<dbReference type="AlphaFoldDB" id="A0AAN8PRU9"/>
<accession>A0AAN8PRU9</accession>